<dbReference type="PROSITE" id="PS00028">
    <property type="entry name" value="ZINC_FINGER_C2H2_1"/>
    <property type="match status" value="1"/>
</dbReference>
<dbReference type="OrthoDB" id="5987529at2759"/>
<reference evidence="1" key="1">
    <citation type="submission" date="2020-04" db="EMBL/GenBank/DDBJ databases">
        <authorList>
            <person name="Alioto T."/>
            <person name="Alioto T."/>
            <person name="Gomez Garrido J."/>
        </authorList>
    </citation>
    <scope>NUCLEOTIDE SEQUENCE</scope>
    <source>
        <strain evidence="1">A484AB</strain>
    </source>
</reference>
<dbReference type="EMBL" id="CACRXK020006579">
    <property type="protein sequence ID" value="CAB4009812.1"/>
    <property type="molecule type" value="Genomic_DNA"/>
</dbReference>
<dbReference type="PROSITE" id="PS50157">
    <property type="entry name" value="ZINC_FINGER_C2H2_2"/>
    <property type="match status" value="1"/>
</dbReference>
<comment type="caution">
    <text evidence="1">The sequence shown here is derived from an EMBL/GenBank/DDBJ whole genome shotgun (WGS) entry which is preliminary data.</text>
</comment>
<name>A0A7D9EJE3_PARCT</name>
<dbReference type="PANTHER" id="PTHR33845">
    <property type="entry name" value="C2H2-TYPE DOMAIN-CONTAINING PROTEIN"/>
    <property type="match status" value="1"/>
</dbReference>
<keyword evidence="2" id="KW-1185">Reference proteome</keyword>
<protein>
    <submittedName>
        <fullName evidence="1">Uncharacterized protein</fullName>
    </submittedName>
</protein>
<dbReference type="Proteomes" id="UP001152795">
    <property type="component" value="Unassembled WGS sequence"/>
</dbReference>
<sequence>MYALSDPKDKELQQTCPHEHSMKCEECENLKFVIKDIEEKVENLCQHSSMTERREDMLYDLKQAAKDIFDWKSHILRSTNQENGKQDALRQLDEKTVLVVMDWAMKFQPRKYREKQSEWFGKRGLSWHVSSVISKHDDTLSVQSFVHLIDNSNQDWFSVASIVENLLQTVKQENPQITKAFLRSDEAGCYHNNMLILACNDLSQSSGVQIVGYDFSEPQCGKDICDRIICPMKSTINSFCNEGHNILSAVDMHTALKERPVKGVTASVGVIDESKNTFDVQKMDGFSKFLDFRFEKNKLRVWRAYGIGKGKVVKTKSLYKNRLVHPSLLHLSDEHGFFPCKSRTMDTKEDAKKNEDQEIHVFDCNEPGCDKSFDTLSDLELHLDVGNHQSSTHRPKENLYDSLRRDWAKQFSTITNLKPNKDKAKHKELLFGGSSELCEGWALATSSGNARFAEHVKSYLTTKFDLGITTGNKITPKEVAQDMRRARNEEGERLFSRDEWLKESQIKGFFSRLTSSRKRSAPLETEEESDDEWEEYENELELLNFIHERIGLKHPIIYDTFNLCEYAAKGRLAKLNNTILKEILDHYEIIYTSKERKQDFVTKIEEMVKECGCLHCH</sequence>
<dbReference type="AlphaFoldDB" id="A0A7D9EJE3"/>
<evidence type="ECO:0000313" key="1">
    <source>
        <dbReference type="EMBL" id="CAB4009812.1"/>
    </source>
</evidence>
<accession>A0A7D9EJE3</accession>
<proteinExistence type="predicted"/>
<evidence type="ECO:0000313" key="2">
    <source>
        <dbReference type="Proteomes" id="UP001152795"/>
    </source>
</evidence>
<dbReference type="PANTHER" id="PTHR33845:SF1">
    <property type="entry name" value="C2H2-TYPE DOMAIN-CONTAINING PROTEIN"/>
    <property type="match status" value="1"/>
</dbReference>
<organism evidence="1 2">
    <name type="scientific">Paramuricea clavata</name>
    <name type="common">Red gorgonian</name>
    <name type="synonym">Violescent sea-whip</name>
    <dbReference type="NCBI Taxonomy" id="317549"/>
    <lineage>
        <taxon>Eukaryota</taxon>
        <taxon>Metazoa</taxon>
        <taxon>Cnidaria</taxon>
        <taxon>Anthozoa</taxon>
        <taxon>Octocorallia</taxon>
        <taxon>Malacalcyonacea</taxon>
        <taxon>Plexauridae</taxon>
        <taxon>Paramuricea</taxon>
    </lineage>
</organism>
<gene>
    <name evidence="1" type="ORF">PACLA_8A049490</name>
</gene>
<dbReference type="InterPro" id="IPR013087">
    <property type="entry name" value="Znf_C2H2_type"/>
</dbReference>